<comment type="caution">
    <text evidence="2">The sequence shown here is derived from an EMBL/GenBank/DDBJ whole genome shotgun (WGS) entry which is preliminary data.</text>
</comment>
<evidence type="ECO:0000256" key="1">
    <source>
        <dbReference type="SAM" id="MobiDB-lite"/>
    </source>
</evidence>
<feature type="region of interest" description="Disordered" evidence="1">
    <location>
        <begin position="45"/>
        <end position="111"/>
    </location>
</feature>
<feature type="compositionally biased region" description="Basic and acidic residues" evidence="1">
    <location>
        <begin position="45"/>
        <end position="54"/>
    </location>
</feature>
<dbReference type="EMBL" id="BDIP01000056">
    <property type="protein sequence ID" value="GIQ79796.1"/>
    <property type="molecule type" value="Genomic_DNA"/>
</dbReference>
<sequence length="248" mass="26370">MSTPSHPRKGVSYVPLVIDEGGEAAGLGTPMAEVGVGDTYTETYTEGHAERTGVREASPIADRETLGDTTSVFTEAEPETKGVNLPEAIDMRRTSPATTTASQPSYPTTISCSTTGRFMDGGEREAGLEPGVLVLGVRLGCERDITLLDFPDESVLPIPCSLLYTYDGVDRSIHIRTNPLSTHSTLTRSQLVTVVSDHISPVVVGVTKCPVDGHRTGALVLYGAQRVDREGEGGGVPVYRLLLNTVLD</sequence>
<gene>
    <name evidence="2" type="ORF">KIPB_000495</name>
</gene>
<evidence type="ECO:0000313" key="2">
    <source>
        <dbReference type="EMBL" id="GIQ79796.1"/>
    </source>
</evidence>
<organism evidence="2 3">
    <name type="scientific">Kipferlia bialata</name>
    <dbReference type="NCBI Taxonomy" id="797122"/>
    <lineage>
        <taxon>Eukaryota</taxon>
        <taxon>Metamonada</taxon>
        <taxon>Carpediemonas-like organisms</taxon>
        <taxon>Kipferlia</taxon>
    </lineage>
</organism>
<reference evidence="2 3" key="1">
    <citation type="journal article" date="2018" name="PLoS ONE">
        <title>The draft genome of Kipferlia bialata reveals reductive genome evolution in fornicate parasites.</title>
        <authorList>
            <person name="Tanifuji G."/>
            <person name="Takabayashi S."/>
            <person name="Kume K."/>
            <person name="Takagi M."/>
            <person name="Nakayama T."/>
            <person name="Kamikawa R."/>
            <person name="Inagaki Y."/>
            <person name="Hashimoto T."/>
        </authorList>
    </citation>
    <scope>NUCLEOTIDE SEQUENCE [LARGE SCALE GENOMIC DNA]</scope>
    <source>
        <strain evidence="2">NY0173</strain>
    </source>
</reference>
<keyword evidence="3" id="KW-1185">Reference proteome</keyword>
<proteinExistence type="predicted"/>
<dbReference type="Proteomes" id="UP000265618">
    <property type="component" value="Unassembled WGS sequence"/>
</dbReference>
<feature type="compositionally biased region" description="Low complexity" evidence="1">
    <location>
        <begin position="94"/>
        <end position="109"/>
    </location>
</feature>
<accession>A0A9K3GF05</accession>
<name>A0A9K3GF05_9EUKA</name>
<dbReference type="AlphaFoldDB" id="A0A9K3GF05"/>
<protein>
    <submittedName>
        <fullName evidence="2">Uncharacterized protein</fullName>
    </submittedName>
</protein>
<evidence type="ECO:0000313" key="3">
    <source>
        <dbReference type="Proteomes" id="UP000265618"/>
    </source>
</evidence>